<feature type="region of interest" description="Disordered" evidence="3">
    <location>
        <begin position="842"/>
        <end position="968"/>
    </location>
</feature>
<evidence type="ECO:0000256" key="2">
    <source>
        <dbReference type="ARBA" id="ARBA00022803"/>
    </source>
</evidence>
<reference evidence="4 5" key="1">
    <citation type="submission" date="2023-09" db="EMBL/GenBank/DDBJ databases">
        <title>Pangenome analysis of Batrachochytrium dendrobatidis and related Chytrids.</title>
        <authorList>
            <person name="Yacoub M.N."/>
            <person name="Stajich J.E."/>
            <person name="James T.Y."/>
        </authorList>
    </citation>
    <scope>NUCLEOTIDE SEQUENCE [LARGE SCALE GENOMIC DNA]</scope>
    <source>
        <strain evidence="4 5">JEL0888</strain>
    </source>
</reference>
<accession>A0ABR4NK32</accession>
<feature type="compositionally biased region" description="Basic and acidic residues" evidence="3">
    <location>
        <begin position="882"/>
        <end position="897"/>
    </location>
</feature>
<evidence type="ECO:0000313" key="4">
    <source>
        <dbReference type="EMBL" id="KAL2919888.1"/>
    </source>
</evidence>
<organism evidence="4 5">
    <name type="scientific">Polyrhizophydium stewartii</name>
    <dbReference type="NCBI Taxonomy" id="2732419"/>
    <lineage>
        <taxon>Eukaryota</taxon>
        <taxon>Fungi</taxon>
        <taxon>Fungi incertae sedis</taxon>
        <taxon>Chytridiomycota</taxon>
        <taxon>Chytridiomycota incertae sedis</taxon>
        <taxon>Chytridiomycetes</taxon>
        <taxon>Rhizophydiales</taxon>
        <taxon>Rhizophydiales incertae sedis</taxon>
        <taxon>Polyrhizophydium</taxon>
    </lineage>
</organism>
<feature type="region of interest" description="Disordered" evidence="3">
    <location>
        <begin position="64"/>
        <end position="203"/>
    </location>
</feature>
<feature type="region of interest" description="Disordered" evidence="3">
    <location>
        <begin position="342"/>
        <end position="418"/>
    </location>
</feature>
<evidence type="ECO:0000313" key="5">
    <source>
        <dbReference type="Proteomes" id="UP001527925"/>
    </source>
</evidence>
<dbReference type="Proteomes" id="UP001527925">
    <property type="component" value="Unassembled WGS sequence"/>
</dbReference>
<name>A0ABR4NK32_9FUNG</name>
<sequence length="1502" mass="161810">MSTASTQSAKAKLEEAMLAYRTAHPQATLAETEAAIQAVQQGQMLGPLSKAALKEAFRAAGRALPAASTARGPEPSSSPEAPAAAAHTAAKAPDAAAAASRAARSPARAAHLTPQPRGPPLLPSSASAPSPERPQHHQQQQQQQSHDRHQRQHPARDHHGGWQDQHSARDQRGQRDQRGHLPGQAGPPRRAGARDGSLDGARAATDAASPLATYTAAGRQIPPAHACRPVLIRDLPAGDFVENTILRGTLRERPVGAAATITVLFEDEAGEVLRTAIAVSLPEALVGPARQATIDAMYGPGVHIGIIEPFFLEPGADGGACQLLVAQPSQVIWLEALPAEPARASRPSRVGTDASSRASHGRSHDRHEADRSRVANGAASSHSGGGHAASSRSRSRSSGRSLSDARARSSSRADADRPQLYLRSSRDRLSPDALIKTLAYFISGSILCDLLLSIASTYSAMEQLPNAARFANASLAIRPTARGFFLVARAFGALGLSDAALWCAVQSSRLERSADADALVAELEKSATYPPLSSQDGFTAAVRAIATIGPPDWVAKNATTIGGLTIPDTTGRQAVKLKAEGDAHFAQGHFQDALDLYLLAFASLDSPELCAIVLSNRAASRFKSRRFKQAILDVSAALLLDPCHAKSWCRLVLALAGLEWLSQAAASIDAALEYCPDHLPLVTLRCRLEEMVAGYESQPAGEDGFRDSDAPHDVHSAILATDPLDLIQQASSAKATRHVDGSLLNGDSADPASAYLLAGQGSSALDVSADAFEQLCIELGLDNLEGIDDEDDGDQENPEDDEFDDAHEEYHTPAGEDAASVVSLRAEQELGLSPRDLNLALQDAKAAQSPRQPAQIDREREQDAEDADDEGGDDEGGDDEGDHFADVDADGSKDREAAVGSQFGVGHDASADYRGDDDDDDHGDDGDGIYEGDEHDEGDEGDEGDDGDEGDEGDDGEEGDPDGEYVDGQAQLDSESRFVMSRDQLPVQIKFEGRPTVAPFHHEYAVHNAFLPQAEPDACMAFLQTAFDKAYAVDLFELAWTTYDRALVKRQFMTLPSARPGLTAPLIKWFGSAVAGTVRFGPRVDYDAERFSSFGRAPCHYHRLFFGARHVAVEFGDLGELLARDLQPGEKPNGPLHWTGIDRSPYNVAKALVVAEMIQMQAVSDAILQVWYSAAWSQRTHSSFQAALGNVLARNDQPESVAAILQHWLGREVPLSQARDEWLESMTPEYWATIADLADEADRVAFASYVLTGEVLKATLGSTVMFANPSAVGVRERDECFLRAIDPAALWNCRRNGAPDVITAAAAILYHRITKLKEEVESGAVRISVRLGHVSPTEAGSVALVRGFEPSDISWGNLIDYHMPSDFHLLAQQCAEGNASMVHFVYPRTWARDVIGTFARDYIGVRRDARLSMLRSGKHTVSNVYARRHISDYIISPPIRDAHTLIDYFLHTTYQKNWAEAFMNAGITMEAICRVDSIAFDYSIFSLDSEMLYLTFAYKPRV</sequence>
<comment type="caution">
    <text evidence="4">The sequence shown here is derived from an EMBL/GenBank/DDBJ whole genome shotgun (WGS) entry which is preliminary data.</text>
</comment>
<evidence type="ECO:0000256" key="1">
    <source>
        <dbReference type="ARBA" id="ARBA00022737"/>
    </source>
</evidence>
<dbReference type="PANTHER" id="PTHR45831:SF2">
    <property type="entry name" value="LD24721P"/>
    <property type="match status" value="1"/>
</dbReference>
<protein>
    <submittedName>
        <fullName evidence="4">Uncharacterized protein</fullName>
    </submittedName>
</protein>
<dbReference type="InterPro" id="IPR047150">
    <property type="entry name" value="SGT"/>
</dbReference>
<gene>
    <name evidence="4" type="ORF">HK105_200805</name>
</gene>
<dbReference type="Gene3D" id="1.25.40.10">
    <property type="entry name" value="Tetratricopeptide repeat domain"/>
    <property type="match status" value="1"/>
</dbReference>
<feature type="compositionally biased region" description="Basic and acidic residues" evidence="3">
    <location>
        <begin position="403"/>
        <end position="417"/>
    </location>
</feature>
<feature type="compositionally biased region" description="Low complexity" evidence="3">
    <location>
        <begin position="377"/>
        <end position="402"/>
    </location>
</feature>
<keyword evidence="1" id="KW-0677">Repeat</keyword>
<keyword evidence="5" id="KW-1185">Reference proteome</keyword>
<dbReference type="SMART" id="SM00028">
    <property type="entry name" value="TPR"/>
    <property type="match status" value="4"/>
</dbReference>
<dbReference type="SUPFAM" id="SSF48452">
    <property type="entry name" value="TPR-like"/>
    <property type="match status" value="1"/>
</dbReference>
<feature type="region of interest" description="Disordered" evidence="3">
    <location>
        <begin position="784"/>
        <end position="805"/>
    </location>
</feature>
<dbReference type="PANTHER" id="PTHR45831">
    <property type="entry name" value="LD24721P"/>
    <property type="match status" value="1"/>
</dbReference>
<feature type="compositionally biased region" description="Basic and acidic residues" evidence="3">
    <location>
        <begin position="154"/>
        <end position="179"/>
    </location>
</feature>
<proteinExistence type="predicted"/>
<feature type="compositionally biased region" description="Low complexity" evidence="3">
    <location>
        <begin position="64"/>
        <end position="110"/>
    </location>
</feature>
<feature type="compositionally biased region" description="Acidic residues" evidence="3">
    <location>
        <begin position="862"/>
        <end position="881"/>
    </location>
</feature>
<keyword evidence="2" id="KW-0802">TPR repeat</keyword>
<dbReference type="InterPro" id="IPR011990">
    <property type="entry name" value="TPR-like_helical_dom_sf"/>
</dbReference>
<feature type="compositionally biased region" description="Acidic residues" evidence="3">
    <location>
        <begin position="785"/>
        <end position="805"/>
    </location>
</feature>
<evidence type="ECO:0000256" key="3">
    <source>
        <dbReference type="SAM" id="MobiDB-lite"/>
    </source>
</evidence>
<dbReference type="InterPro" id="IPR019734">
    <property type="entry name" value="TPR_rpt"/>
</dbReference>
<dbReference type="EMBL" id="JADGIZ020000002">
    <property type="protein sequence ID" value="KAL2919888.1"/>
    <property type="molecule type" value="Genomic_DNA"/>
</dbReference>
<feature type="compositionally biased region" description="Acidic residues" evidence="3">
    <location>
        <begin position="915"/>
        <end position="965"/>
    </location>
</feature>